<evidence type="ECO:0000256" key="2">
    <source>
        <dbReference type="ARBA" id="ARBA00022737"/>
    </source>
</evidence>
<dbReference type="NCBIfam" id="TIGR01787">
    <property type="entry name" value="squalene_cyclas"/>
    <property type="match status" value="1"/>
</dbReference>
<keyword evidence="5" id="KW-0413">Isomerase</keyword>
<proteinExistence type="inferred from homology"/>
<dbReference type="GO" id="GO:0005811">
    <property type="term" value="C:lipid droplet"/>
    <property type="evidence" value="ECO:0007669"/>
    <property type="project" value="InterPro"/>
</dbReference>
<dbReference type="CDD" id="cd02892">
    <property type="entry name" value="SQCY_1"/>
    <property type="match status" value="1"/>
</dbReference>
<dbReference type="Pfam" id="PF13249">
    <property type="entry name" value="SQHop_cyclase_N"/>
    <property type="match status" value="1"/>
</dbReference>
<feature type="domain" description="Squalene cyclase C-terminal" evidence="3">
    <location>
        <begin position="479"/>
        <end position="708"/>
    </location>
</feature>
<accession>A0A3B1DM23</accession>
<dbReference type="InterPro" id="IPR032696">
    <property type="entry name" value="SQ_cyclase_C"/>
</dbReference>
<evidence type="ECO:0000259" key="4">
    <source>
        <dbReference type="Pfam" id="PF13249"/>
    </source>
</evidence>
<dbReference type="GO" id="GO:0051007">
    <property type="term" value="F:squalene-hopene cyclase activity"/>
    <property type="evidence" value="ECO:0007669"/>
    <property type="project" value="UniProtKB-EC"/>
</dbReference>
<feature type="domain" description="Squalene cyclase C-terminal" evidence="3">
    <location>
        <begin position="348"/>
        <end position="432"/>
    </location>
</feature>
<evidence type="ECO:0000256" key="1">
    <source>
        <dbReference type="ARBA" id="ARBA00009755"/>
    </source>
</evidence>
<feature type="domain" description="Squalene cyclase N-terminal" evidence="4">
    <location>
        <begin position="48"/>
        <end position="337"/>
    </location>
</feature>
<gene>
    <name evidence="5" type="ORF">MNBD_PLANCTO02-3022</name>
</gene>
<dbReference type="InterPro" id="IPR032697">
    <property type="entry name" value="SQ_cyclase_N"/>
</dbReference>
<reference evidence="5" key="1">
    <citation type="submission" date="2018-06" db="EMBL/GenBank/DDBJ databases">
        <authorList>
            <person name="Zhirakovskaya E."/>
        </authorList>
    </citation>
    <scope>NUCLEOTIDE SEQUENCE</scope>
</reference>
<name>A0A3B1DM23_9ZZZZ</name>
<sequence>MSSGDLGSRRLRFDSYQPVSPQPAATTRAAFESQKIAREVSEKLPGAIEKTTDWLLQQQHADGHWCAELEGDTILESEYLLLLAFLKQEQSVIATKAANYLLSQQMHEGGWAAYPGGPIEISGSVKAYFALKLTGHSPDAEYMLRARNAIRQAGGVEKVNSFTRFYLALLGVIQYEQCPAVPPELILIPKWSPFNIYEMSAWSRTIIVPLSIMWAFRPSRQLAPEQGIDELFIGKAKDLPACMPLENDSFFSWRKFFSWGDRVFKRIDTMRIRPFRKWAIQQATDWMTERFANSDGLGAIFPPIVWSVVALKCLGHDEDSPLIQSAMKELERLMIDDGETIRLQPCKSPVWDTALTTIALRDAGVPRDNPAIRQSVQWMLSKEARRKGDWAERDTKTMAGGWFFEYHNEFYPDVDDTSMVLMALIKSLPTNSQQQWRADFLVEDWSPDALGNPSAAIVSTRNANPAEVLDDIQTLSPTLTAIWRGARWVLAMQGSDGGWGAFDKDNNRELFTKVPFADHNAMIDPSTADLTSRVLEMFGMLGAPPDYPAMQNGIDFCWKEQEADNCWFGRWGVNYIYGTWQTIVGLTAIGIPADDRRIQAASDWLLEKQQECGGWGESPLSYDDPTYRGEGSRATASQTAWALMGLIAAGKAHSEAVLHGVQFLLTSQNKDGTWSEETFTGTGFPKVFYLKYHYYPIYFPLMALAKFTKVHEG</sequence>
<dbReference type="Gene3D" id="1.50.10.20">
    <property type="match status" value="2"/>
</dbReference>
<evidence type="ECO:0000313" key="5">
    <source>
        <dbReference type="EMBL" id="VAX35980.1"/>
    </source>
</evidence>
<evidence type="ECO:0000259" key="3">
    <source>
        <dbReference type="Pfam" id="PF13243"/>
    </source>
</evidence>
<comment type="similarity">
    <text evidence="1">Belongs to the terpene cyclase/mutase family.</text>
</comment>
<organism evidence="5">
    <name type="scientific">hydrothermal vent metagenome</name>
    <dbReference type="NCBI Taxonomy" id="652676"/>
    <lineage>
        <taxon>unclassified sequences</taxon>
        <taxon>metagenomes</taxon>
        <taxon>ecological metagenomes</taxon>
    </lineage>
</organism>
<dbReference type="EC" id="4.2.1.129" evidence="5"/>
<protein>
    <submittedName>
        <fullName evidence="5">Squalene---hopene cyclase @ Squalene---hopanol cyclase</fullName>
        <ecNumber evidence="5">4.2.1.129</ecNumber>
        <ecNumber evidence="5">5.4.99.17</ecNumber>
    </submittedName>
</protein>
<keyword evidence="2" id="KW-0677">Repeat</keyword>
<dbReference type="PANTHER" id="PTHR11764">
    <property type="entry name" value="TERPENE CYCLASE/MUTASE FAMILY MEMBER"/>
    <property type="match status" value="1"/>
</dbReference>
<dbReference type="InterPro" id="IPR008930">
    <property type="entry name" value="Terpenoid_cyclase/PrenylTrfase"/>
</dbReference>
<dbReference type="AlphaFoldDB" id="A0A3B1DM23"/>
<dbReference type="GO" id="GO:0016104">
    <property type="term" value="P:triterpenoid biosynthetic process"/>
    <property type="evidence" value="ECO:0007669"/>
    <property type="project" value="InterPro"/>
</dbReference>
<dbReference type="GO" id="GO:0016829">
    <property type="term" value="F:lyase activity"/>
    <property type="evidence" value="ECO:0007669"/>
    <property type="project" value="UniProtKB-KW"/>
</dbReference>
<dbReference type="EMBL" id="UOGL01000023">
    <property type="protein sequence ID" value="VAX35980.1"/>
    <property type="molecule type" value="Genomic_DNA"/>
</dbReference>
<dbReference type="InterPro" id="IPR018333">
    <property type="entry name" value="Squalene_cyclase"/>
</dbReference>
<dbReference type="PANTHER" id="PTHR11764:SF20">
    <property type="entry name" value="LANOSTEROL SYNTHASE"/>
    <property type="match status" value="1"/>
</dbReference>
<dbReference type="SUPFAM" id="SSF48239">
    <property type="entry name" value="Terpenoid cyclases/Protein prenyltransferases"/>
    <property type="match status" value="2"/>
</dbReference>
<dbReference type="EC" id="5.4.99.17" evidence="5"/>
<dbReference type="SFLD" id="SFLDG01016">
    <property type="entry name" value="Prenyltransferase_Like_2"/>
    <property type="match status" value="1"/>
</dbReference>
<keyword evidence="5" id="KW-0456">Lyase</keyword>
<dbReference type="Pfam" id="PF13243">
    <property type="entry name" value="SQHop_cyclase_C"/>
    <property type="match status" value="2"/>
</dbReference>